<dbReference type="STRING" id="1210089.GCA_001613165_04729"/>
<evidence type="ECO:0000256" key="3">
    <source>
        <dbReference type="ARBA" id="ARBA00022691"/>
    </source>
</evidence>
<dbReference type="PANTHER" id="PTHR43464:SF19">
    <property type="entry name" value="UBIQUINONE BIOSYNTHESIS O-METHYLTRANSFERASE, MITOCHONDRIAL"/>
    <property type="match status" value="1"/>
</dbReference>
<sequence length="241" mass="25563">MSESDIPSSTDDFDFFDAIYRGDGPFDRAPWDIGGPQPAYVDLEAAGGITGGVLDCGCGTGDNALFLASKGYTVIGVDRAPTAIAIAREKARQRGLAATFDTADALELADYPRQFDTVIDSGLAHVFESPGDLARYAAALHRSCRGGARAYVLALSDRAPAYLRDEHGDMVARIADKLGGTELQLDRMLPALTPDALRSGFAAGWSAESIDTAVVRSVLPFQTESVDLPAWLGSFRAVADK</sequence>
<dbReference type="CDD" id="cd02440">
    <property type="entry name" value="AdoMet_MTases"/>
    <property type="match status" value="1"/>
</dbReference>
<dbReference type="Gene3D" id="3.40.50.150">
    <property type="entry name" value="Vaccinia Virus protein VP39"/>
    <property type="match status" value="1"/>
</dbReference>
<evidence type="ECO:0000256" key="2">
    <source>
        <dbReference type="ARBA" id="ARBA00022679"/>
    </source>
</evidence>
<keyword evidence="3" id="KW-0949">S-adenosyl-L-methionine</keyword>
<dbReference type="RefSeq" id="WP_084519943.1">
    <property type="nucleotide sequence ID" value="NZ_QQAZ01000005.1"/>
</dbReference>
<evidence type="ECO:0000259" key="4">
    <source>
        <dbReference type="Pfam" id="PF13649"/>
    </source>
</evidence>
<dbReference type="GO" id="GO:0032259">
    <property type="term" value="P:methylation"/>
    <property type="evidence" value="ECO:0007669"/>
    <property type="project" value="UniProtKB-KW"/>
</dbReference>
<keyword evidence="1 5" id="KW-0489">Methyltransferase</keyword>
<dbReference type="InterPro" id="IPR041698">
    <property type="entry name" value="Methyltransf_25"/>
</dbReference>
<dbReference type="EMBL" id="QQAZ01000005">
    <property type="protein sequence ID" value="RDI51092.1"/>
    <property type="molecule type" value="Genomic_DNA"/>
</dbReference>
<comment type="caution">
    <text evidence="5">The sequence shown here is derived from an EMBL/GenBank/DDBJ whole genome shotgun (WGS) entry which is preliminary data.</text>
</comment>
<dbReference type="OrthoDB" id="3825914at2"/>
<dbReference type="Proteomes" id="UP000255355">
    <property type="component" value="Unassembled WGS sequence"/>
</dbReference>
<dbReference type="Pfam" id="PF13649">
    <property type="entry name" value="Methyltransf_25"/>
    <property type="match status" value="1"/>
</dbReference>
<dbReference type="SUPFAM" id="SSF53335">
    <property type="entry name" value="S-adenosyl-L-methionine-dependent methyltransferases"/>
    <property type="match status" value="1"/>
</dbReference>
<evidence type="ECO:0000313" key="6">
    <source>
        <dbReference type="Proteomes" id="UP000255355"/>
    </source>
</evidence>
<feature type="domain" description="Methyltransferase" evidence="4">
    <location>
        <begin position="53"/>
        <end position="145"/>
    </location>
</feature>
<dbReference type="GO" id="GO:0008168">
    <property type="term" value="F:methyltransferase activity"/>
    <property type="evidence" value="ECO:0007669"/>
    <property type="project" value="UniProtKB-KW"/>
</dbReference>
<dbReference type="InterPro" id="IPR029063">
    <property type="entry name" value="SAM-dependent_MTases_sf"/>
</dbReference>
<evidence type="ECO:0000256" key="1">
    <source>
        <dbReference type="ARBA" id="ARBA00022603"/>
    </source>
</evidence>
<organism evidence="5 6">
    <name type="scientific">Nocardia mexicana</name>
    <dbReference type="NCBI Taxonomy" id="279262"/>
    <lineage>
        <taxon>Bacteria</taxon>
        <taxon>Bacillati</taxon>
        <taxon>Actinomycetota</taxon>
        <taxon>Actinomycetes</taxon>
        <taxon>Mycobacteriales</taxon>
        <taxon>Nocardiaceae</taxon>
        <taxon>Nocardia</taxon>
    </lineage>
</organism>
<evidence type="ECO:0000313" key="5">
    <source>
        <dbReference type="EMBL" id="RDI51092.1"/>
    </source>
</evidence>
<accession>A0A370H6H5</accession>
<keyword evidence="6" id="KW-1185">Reference proteome</keyword>
<reference evidence="5 6" key="1">
    <citation type="submission" date="2018-07" db="EMBL/GenBank/DDBJ databases">
        <title>Genomic Encyclopedia of Type Strains, Phase IV (KMG-IV): sequencing the most valuable type-strain genomes for metagenomic binning, comparative biology and taxonomic classification.</title>
        <authorList>
            <person name="Goeker M."/>
        </authorList>
    </citation>
    <scope>NUCLEOTIDE SEQUENCE [LARGE SCALE GENOMIC DNA]</scope>
    <source>
        <strain evidence="5 6">DSM 44952</strain>
    </source>
</reference>
<proteinExistence type="predicted"/>
<dbReference type="AlphaFoldDB" id="A0A370H6H5"/>
<name>A0A370H6H5_9NOCA</name>
<keyword evidence="2 5" id="KW-0808">Transferase</keyword>
<gene>
    <name evidence="5" type="ORF">DFR68_105569</name>
</gene>
<protein>
    <submittedName>
        <fullName evidence="5">Methyltransferase family protein</fullName>
    </submittedName>
</protein>
<dbReference type="PANTHER" id="PTHR43464">
    <property type="entry name" value="METHYLTRANSFERASE"/>
    <property type="match status" value="1"/>
</dbReference>